<feature type="transmembrane region" description="Helical" evidence="2">
    <location>
        <begin position="403"/>
        <end position="425"/>
    </location>
</feature>
<dbReference type="GeneID" id="39731670"/>
<dbReference type="VEuPathDB" id="PlasmoDB:PGAL8A_00313700"/>
<proteinExistence type="predicted"/>
<keyword evidence="2" id="KW-0472">Membrane</keyword>
<feature type="transmembrane region" description="Helical" evidence="2">
    <location>
        <begin position="1460"/>
        <end position="1478"/>
    </location>
</feature>
<protein>
    <submittedName>
        <fullName evidence="3">Amino acid transporter, putative</fullName>
    </submittedName>
</protein>
<evidence type="ECO:0000256" key="1">
    <source>
        <dbReference type="SAM" id="Coils"/>
    </source>
</evidence>
<dbReference type="PANTHER" id="PTHR16189">
    <property type="entry name" value="TRANSMEMBRANE PROTEIN 104-RELATED"/>
    <property type="match status" value="1"/>
</dbReference>
<keyword evidence="2" id="KW-1133">Transmembrane helix</keyword>
<evidence type="ECO:0000256" key="2">
    <source>
        <dbReference type="SAM" id="Phobius"/>
    </source>
</evidence>
<keyword evidence="1" id="KW-0175">Coiled coil</keyword>
<feature type="transmembrane region" description="Helical" evidence="2">
    <location>
        <begin position="234"/>
        <end position="256"/>
    </location>
</feature>
<feature type="coiled-coil region" evidence="1">
    <location>
        <begin position="1348"/>
        <end position="1375"/>
    </location>
</feature>
<keyword evidence="4" id="KW-1185">Reference proteome</keyword>
<feature type="transmembrane region" description="Helical" evidence="2">
    <location>
        <begin position="169"/>
        <end position="191"/>
    </location>
</feature>
<feature type="transmembrane region" description="Helical" evidence="2">
    <location>
        <begin position="368"/>
        <end position="391"/>
    </location>
</feature>
<dbReference type="OMA" id="CYFLGKN"/>
<dbReference type="PANTHER" id="PTHR16189:SF3">
    <property type="entry name" value="AMINO ACID TRANSPORTER TRANSMEMBRANE DOMAIN-CONTAINING PROTEIN"/>
    <property type="match status" value="1"/>
</dbReference>
<accession>A0A1J1GTT9</accession>
<dbReference type="OrthoDB" id="294541at2759"/>
<evidence type="ECO:0000313" key="3">
    <source>
        <dbReference type="EMBL" id="CRG95924.1"/>
    </source>
</evidence>
<comment type="caution">
    <text evidence="3">The sequence shown here is derived from an EMBL/GenBank/DDBJ whole genome shotgun (WGS) entry which is preliminary data.</text>
</comment>
<sequence length="1479" mass="174912">MSDEKNTNYDKLEVGDILLNNNNKLPKNKMKIYNKEYIDKVKRLKEKKYFGSKTIGKGSSYVYLINQIFGSGIVSIPYVFKSCGWLPCLIMNILICILTTFNTLLFLRTMTMIPNNIHFNKRYEYISTVCYFLGKNNIFFLLIQICFYASILASNIISIVIVSHAVDHILINLFGYTIGFVFYPNFGFTLFNNINDLYYTKNYILCITIGYIINAITSIYFSQSNLEDNMKIQFLSFFFLMSTIFQMIYLSILKIYRYNINNVNIKPKIGIKKYSDIKYPSAFGNFNFRQLLSSYIASYSAVTVIPCWANEMKSDVKIIKTVWLSNFFCCFIYYIYGLILCTAYPHINNDNILNDILQNPLINIYMKISIYLFDLLTIAPGIYVYCIATRYNLINSNICSEKIAFIFGTIFPFLISWFFTSSSFFENIFTWSSLIFSFACNFITPSVIYLIACKNIPYSEKNPLKYIHVLYDPNEYKKKKPLYNILYSNFNDEKSNFDYSNQNSIDIKKEIQNEKKILQIQSKYIINEDNQQELKKFNVNSSDIYHTYFLKSNSFLSDEHQNTKISEDSINKHTNNFNVNEGKNINLFNAGQVNGTNTLSNTDKVNKQLYSKSNINDNEKRNDFSYYSLQKKYEISNYKKNSNHNYDEEKINFQDNGKNKGYLCENFIIPINKELTSCVHKEENPIKKKKKSVSLNVDNNLIKSNTEESEWKKEIGKKKEKVTMHESFEKYDYSSKDNIEKNKKNSDQYYNREKKKEDIFTFRKYNSLFNIKVKNLPDNSIKKNKLPHIIRKSRKHKTVMGFEKKNKKNKSVSIISAKESSETSDFSDDILNDKIIADLSRDIYNDIRIIKKNYEREKYLIKFSDIFDSFVNLKLILENECSEKNSLNFFYNSDVKDQTDFLNTKKEDHIINDNLLPFNNLNRYSLNNGNKKKLFLSDIINKEKKIVDEDNYENNIEEIPRRQTTESDINVDIYGKNKIKENEEKKEDVNDSKININSLNYLLNNNSHINIREEKITDFNDDMYEEKLRNIKNEIDMIINGINNNKNFTWAFDGNKNRNDSNIIINNKNINVSNVKCFLQSNDCIYPSYRKSKSESHFSILNLNKTKFYKKDKKNSLFFLNKMQTQHNSLLNNKISDDDDIHKYTQTKSADYYRKFKFLTEQSNEIFFPSYSISKDKIGGRNELIKDSEKRSKECNEKNENYVKKETNSIKSENFEFHEEGSCKSKENMNFKEKHDLMNEIKKKKLKQEDSIDLNKNSIQSKDRLFYFLNSYNRKSRMYKDINRLSVPDNVYNVIPKINKINEKNSFDDSINNIFNYYKYNFLLSFSEKNKKKGNLNIYKNIKNANIFSNYRSENNNLNENINSLEKKKSKKLLNFSSRFHYLNKYHNDEKREPLLNNSQNEKQFDNLPTINLICPEKPLYGYEDAYQIDDYINGKINENIIHVYPSTYLRIKHVEITEYLLFITIMLLVISVLYDFIY</sequence>
<dbReference type="Proteomes" id="UP000220797">
    <property type="component" value="Unassembled WGS sequence"/>
</dbReference>
<organism evidence="3 4">
    <name type="scientific">Plasmodium gallinaceum</name>
    <dbReference type="NCBI Taxonomy" id="5849"/>
    <lineage>
        <taxon>Eukaryota</taxon>
        <taxon>Sar</taxon>
        <taxon>Alveolata</taxon>
        <taxon>Apicomplexa</taxon>
        <taxon>Aconoidasida</taxon>
        <taxon>Haemosporida</taxon>
        <taxon>Plasmodiidae</taxon>
        <taxon>Plasmodium</taxon>
        <taxon>Plasmodium (Haemamoeba)</taxon>
    </lineage>
</organism>
<feature type="transmembrane region" description="Helical" evidence="2">
    <location>
        <begin position="322"/>
        <end position="348"/>
    </location>
</feature>
<name>A0A1J1GTT9_PLAGA</name>
<keyword evidence="2" id="KW-0812">Transmembrane</keyword>
<reference evidence="3" key="1">
    <citation type="submission" date="2015-04" db="EMBL/GenBank/DDBJ databases">
        <authorList>
            <consortium name="Pathogen Informatics"/>
        </authorList>
    </citation>
    <scope>NUCLEOTIDE SEQUENCE [LARGE SCALE GENOMIC DNA]</scope>
    <source>
        <strain evidence="3">8A</strain>
    </source>
</reference>
<feature type="transmembrane region" description="Helical" evidence="2">
    <location>
        <begin position="203"/>
        <end position="222"/>
    </location>
</feature>
<feature type="transmembrane region" description="Helical" evidence="2">
    <location>
        <begin position="84"/>
        <end position="107"/>
    </location>
</feature>
<feature type="transmembrane region" description="Helical" evidence="2">
    <location>
        <begin position="138"/>
        <end position="163"/>
    </location>
</feature>
<feature type="transmembrane region" description="Helical" evidence="2">
    <location>
        <begin position="61"/>
        <end position="78"/>
    </location>
</feature>
<dbReference type="EMBL" id="CVMV01000045">
    <property type="protein sequence ID" value="CRG95924.1"/>
    <property type="molecule type" value="Genomic_DNA"/>
</dbReference>
<dbReference type="RefSeq" id="XP_028528732.1">
    <property type="nucleotide sequence ID" value="XM_028672150.1"/>
</dbReference>
<gene>
    <name evidence="3" type="ORF">PGAL8A_00313700</name>
</gene>
<evidence type="ECO:0000313" key="4">
    <source>
        <dbReference type="Proteomes" id="UP000220797"/>
    </source>
</evidence>